<organism evidence="1 2">
    <name type="scientific">Streptomyces hokutonensis</name>
    <dbReference type="NCBI Taxonomy" id="1306990"/>
    <lineage>
        <taxon>Bacteria</taxon>
        <taxon>Bacillati</taxon>
        <taxon>Actinomycetota</taxon>
        <taxon>Actinomycetes</taxon>
        <taxon>Kitasatosporales</taxon>
        <taxon>Streptomycetaceae</taxon>
        <taxon>Streptomyces</taxon>
    </lineage>
</organism>
<comment type="caution">
    <text evidence="1">The sequence shown here is derived from an EMBL/GenBank/DDBJ whole genome shotgun (WGS) entry which is preliminary data.</text>
</comment>
<gene>
    <name evidence="1" type="ORF">ACFYNQ_03285</name>
</gene>
<dbReference type="RefSeq" id="WP_388102296.1">
    <property type="nucleotide sequence ID" value="NZ_JBIAHM010000001.1"/>
</dbReference>
<evidence type="ECO:0000313" key="1">
    <source>
        <dbReference type="EMBL" id="MFE9597586.1"/>
    </source>
</evidence>
<sequence>MSDRHWVREESRVAWEAMSRREHATVLRAVRRGQLTRDPATALLALHWAWTVIGPPGARRRYPWRDAFLDVRPAAFLTDIYDGTPQNDVRTYVRRDARRVEAAYLPFLESLRVETGRR</sequence>
<dbReference type="Proteomes" id="UP001601303">
    <property type="component" value="Unassembled WGS sequence"/>
</dbReference>
<keyword evidence="2" id="KW-1185">Reference proteome</keyword>
<reference evidence="1 2" key="1">
    <citation type="submission" date="2024-10" db="EMBL/GenBank/DDBJ databases">
        <title>The Natural Products Discovery Center: Release of the First 8490 Sequenced Strains for Exploring Actinobacteria Biosynthetic Diversity.</title>
        <authorList>
            <person name="Kalkreuter E."/>
            <person name="Kautsar S.A."/>
            <person name="Yang D."/>
            <person name="Bader C.D."/>
            <person name="Teijaro C.N."/>
            <person name="Fluegel L."/>
            <person name="Davis C.M."/>
            <person name="Simpson J.R."/>
            <person name="Lauterbach L."/>
            <person name="Steele A.D."/>
            <person name="Gui C."/>
            <person name="Meng S."/>
            <person name="Li G."/>
            <person name="Viehrig K."/>
            <person name="Ye F."/>
            <person name="Su P."/>
            <person name="Kiefer A.F."/>
            <person name="Nichols A."/>
            <person name="Cepeda A.J."/>
            <person name="Yan W."/>
            <person name="Fan B."/>
            <person name="Jiang Y."/>
            <person name="Adhikari A."/>
            <person name="Zheng C.-J."/>
            <person name="Schuster L."/>
            <person name="Cowan T.M."/>
            <person name="Smanski M.J."/>
            <person name="Chevrette M.G."/>
            <person name="De Carvalho L.P.S."/>
            <person name="Shen B."/>
        </authorList>
    </citation>
    <scope>NUCLEOTIDE SEQUENCE [LARGE SCALE GENOMIC DNA]</scope>
    <source>
        <strain evidence="1 2">NPDC006488</strain>
    </source>
</reference>
<protein>
    <submittedName>
        <fullName evidence="1">Uncharacterized protein</fullName>
    </submittedName>
</protein>
<name>A0ABW6LUK5_9ACTN</name>
<evidence type="ECO:0000313" key="2">
    <source>
        <dbReference type="Proteomes" id="UP001601303"/>
    </source>
</evidence>
<accession>A0ABW6LUK5</accession>
<dbReference type="EMBL" id="JBIAHM010000001">
    <property type="protein sequence ID" value="MFE9597586.1"/>
    <property type="molecule type" value="Genomic_DNA"/>
</dbReference>
<proteinExistence type="predicted"/>